<protein>
    <recommendedName>
        <fullName evidence="1">GyrI-like small molecule binding domain-containing protein</fullName>
    </recommendedName>
</protein>
<sequence length="206" mass="23998">MGKLDYKKEYKALYVPKKEPVVVNVPDINFIMIDGAGDPNGKEFTLATAALYSLSYAIKMSYKSDTVPNNYYDYTVFPLEGLWDLINKTLPSTIKSNLKYKIMIRQPDFLTYDLFTTFLEKTKKKKPNAYLDKVIFGTISDGLCCQMLHIGSYDDEPASFEMMNKFCKDNDYKRTSHMHREIYLSDPRKTEAHKLKTVLRYQIEQK</sequence>
<reference evidence="2 3" key="1">
    <citation type="submission" date="2017-04" db="EMBL/GenBank/DDBJ databases">
        <authorList>
            <person name="Afonso C.L."/>
            <person name="Miller P.J."/>
            <person name="Scott M.A."/>
            <person name="Spackman E."/>
            <person name="Goraichik I."/>
            <person name="Dimitrov K.M."/>
            <person name="Suarez D.L."/>
            <person name="Swayne D.E."/>
        </authorList>
    </citation>
    <scope>NUCLEOTIDE SEQUENCE [LARGE SCALE GENOMIC DNA]</scope>
    <source>
        <strain evidence="2 3">DSM 12555</strain>
    </source>
</reference>
<proteinExistence type="predicted"/>
<name>A0A1W1WZ26_9CLOT</name>
<dbReference type="AlphaFoldDB" id="A0A1W1WZ26"/>
<organism evidence="2 3">
    <name type="scientific">Clostridium acidisoli DSM 12555</name>
    <dbReference type="NCBI Taxonomy" id="1121291"/>
    <lineage>
        <taxon>Bacteria</taxon>
        <taxon>Bacillati</taxon>
        <taxon>Bacillota</taxon>
        <taxon>Clostridia</taxon>
        <taxon>Eubacteriales</taxon>
        <taxon>Clostridiaceae</taxon>
        <taxon>Clostridium</taxon>
    </lineage>
</organism>
<dbReference type="PIRSF" id="PIRSF031644">
    <property type="entry name" value="UCP031644"/>
    <property type="match status" value="1"/>
</dbReference>
<dbReference type="Pfam" id="PF06445">
    <property type="entry name" value="GyrI-like"/>
    <property type="match status" value="1"/>
</dbReference>
<evidence type="ECO:0000313" key="2">
    <source>
        <dbReference type="EMBL" id="SMC16895.1"/>
    </source>
</evidence>
<dbReference type="Gene3D" id="3.20.80.10">
    <property type="entry name" value="Regulatory factor, effector binding domain"/>
    <property type="match status" value="1"/>
</dbReference>
<dbReference type="EMBL" id="FWXH01000002">
    <property type="protein sequence ID" value="SMC16895.1"/>
    <property type="molecule type" value="Genomic_DNA"/>
</dbReference>
<dbReference type="InterPro" id="IPR008319">
    <property type="entry name" value="GyrI-like_CCH_Lin2189-like"/>
</dbReference>
<evidence type="ECO:0000259" key="1">
    <source>
        <dbReference type="Pfam" id="PF06445"/>
    </source>
</evidence>
<gene>
    <name evidence="2" type="ORF">SAMN02745134_00180</name>
</gene>
<dbReference type="SUPFAM" id="SSF55136">
    <property type="entry name" value="Probable bacterial effector-binding domain"/>
    <property type="match status" value="1"/>
</dbReference>
<dbReference type="InterPro" id="IPR029442">
    <property type="entry name" value="GyrI-like"/>
</dbReference>
<evidence type="ECO:0000313" key="3">
    <source>
        <dbReference type="Proteomes" id="UP000192468"/>
    </source>
</evidence>
<dbReference type="OrthoDB" id="4772335at2"/>
<keyword evidence="3" id="KW-1185">Reference proteome</keyword>
<dbReference type="RefSeq" id="WP_084113395.1">
    <property type="nucleotide sequence ID" value="NZ_FWXH01000002.1"/>
</dbReference>
<feature type="domain" description="GyrI-like small molecule binding" evidence="1">
    <location>
        <begin position="19"/>
        <end position="197"/>
    </location>
</feature>
<dbReference type="Proteomes" id="UP000192468">
    <property type="component" value="Unassembled WGS sequence"/>
</dbReference>
<accession>A0A1W1WZ26</accession>
<dbReference type="STRING" id="1121291.SAMN02745134_00180"/>
<dbReference type="InterPro" id="IPR011256">
    <property type="entry name" value="Reg_factor_effector_dom_sf"/>
</dbReference>